<evidence type="ECO:0000313" key="3">
    <source>
        <dbReference type="EMBL" id="PFH46101.1"/>
    </source>
</evidence>
<dbReference type="InterPro" id="IPR012475">
    <property type="entry name" value="Fungal_lectin"/>
</dbReference>
<accession>A0A2A9NCW5</accession>
<reference evidence="3 4" key="1">
    <citation type="submission" date="2014-02" db="EMBL/GenBank/DDBJ databases">
        <title>Transposable element dynamics among asymbiotic and ectomycorrhizal Amanita fungi.</title>
        <authorList>
            <consortium name="DOE Joint Genome Institute"/>
            <person name="Hess J."/>
            <person name="Skrede I."/>
            <person name="Wolfe B."/>
            <person name="LaButti K."/>
            <person name="Ohm R.A."/>
            <person name="Grigoriev I.V."/>
            <person name="Pringle A."/>
        </authorList>
    </citation>
    <scope>NUCLEOTIDE SEQUENCE [LARGE SCALE GENOMIC DNA]</scope>
    <source>
        <strain evidence="3 4">SKay4041</strain>
    </source>
</reference>
<name>A0A2A9NCW5_9AGAR</name>
<dbReference type="AlphaFoldDB" id="A0A2A9NCW5"/>
<dbReference type="SUPFAM" id="SSF89372">
    <property type="entry name" value="Fucose-specific lectin"/>
    <property type="match status" value="1"/>
</dbReference>
<feature type="region of interest" description="Disordered" evidence="2">
    <location>
        <begin position="1"/>
        <end position="75"/>
    </location>
</feature>
<feature type="compositionally biased region" description="Gly residues" evidence="2">
    <location>
        <begin position="26"/>
        <end position="37"/>
    </location>
</feature>
<evidence type="ECO:0000256" key="2">
    <source>
        <dbReference type="SAM" id="MobiDB-lite"/>
    </source>
</evidence>
<feature type="compositionally biased region" description="Acidic residues" evidence="2">
    <location>
        <begin position="10"/>
        <end position="24"/>
    </location>
</feature>
<dbReference type="Pfam" id="PF07938">
    <property type="entry name" value="Fungal_lectin"/>
    <property type="match status" value="1"/>
</dbReference>
<dbReference type="EMBL" id="KZ302235">
    <property type="protein sequence ID" value="PFH46101.1"/>
    <property type="molecule type" value="Genomic_DNA"/>
</dbReference>
<dbReference type="Proteomes" id="UP000242287">
    <property type="component" value="Unassembled WGS sequence"/>
</dbReference>
<sequence length="221" mass="23999">MSNAVRDNSSFDDNEPDNLPDSSDDGLGGGSDGVEGVGGDEGDGDGDDDDGDGNDGGEDDDDGTGDDDDDDDDDECLASVTIAGTGGGKRRFWRKPNGAIRIRAWRPNGRPWGKRVLVQADQTRESTPFDAVCWGGNFGFRQIRLYYVGKDNVLEEMTRPNGGRWRKGNLGKSKYKVGKNSSLLVIRTNGRTRVRFTNPRGEVRVAVSGKEGWSLQKPPKK</sequence>
<proteinExistence type="inferred from homology"/>
<protein>
    <submittedName>
        <fullName evidence="3">Uncharacterized protein</fullName>
    </submittedName>
</protein>
<keyword evidence="4" id="KW-1185">Reference proteome</keyword>
<evidence type="ECO:0000256" key="1">
    <source>
        <dbReference type="ARBA" id="ARBA00009042"/>
    </source>
</evidence>
<dbReference type="OrthoDB" id="407298at2759"/>
<dbReference type="Gene3D" id="2.120.10.70">
    <property type="entry name" value="Fucose-specific lectin"/>
    <property type="match status" value="1"/>
</dbReference>
<evidence type="ECO:0000313" key="4">
    <source>
        <dbReference type="Proteomes" id="UP000242287"/>
    </source>
</evidence>
<feature type="compositionally biased region" description="Acidic residues" evidence="2">
    <location>
        <begin position="38"/>
        <end position="75"/>
    </location>
</feature>
<organism evidence="3 4">
    <name type="scientific">Amanita thiersii Skay4041</name>
    <dbReference type="NCBI Taxonomy" id="703135"/>
    <lineage>
        <taxon>Eukaryota</taxon>
        <taxon>Fungi</taxon>
        <taxon>Dikarya</taxon>
        <taxon>Basidiomycota</taxon>
        <taxon>Agaricomycotina</taxon>
        <taxon>Agaricomycetes</taxon>
        <taxon>Agaricomycetidae</taxon>
        <taxon>Agaricales</taxon>
        <taxon>Pluteineae</taxon>
        <taxon>Amanitaceae</taxon>
        <taxon>Amanita</taxon>
    </lineage>
</organism>
<gene>
    <name evidence="3" type="ORF">AMATHDRAFT_70631</name>
</gene>
<comment type="similarity">
    <text evidence="1">Belongs to the fungal fucose-specific lectin family.</text>
</comment>